<dbReference type="EnsemblMetazoa" id="HelroT166133">
    <property type="protein sequence ID" value="HelroP166133"/>
    <property type="gene ID" value="HelroG166133"/>
</dbReference>
<dbReference type="Gene3D" id="1.10.10.60">
    <property type="entry name" value="Homeodomain-like"/>
    <property type="match status" value="1"/>
</dbReference>
<dbReference type="GO" id="GO:0005634">
    <property type="term" value="C:nucleus"/>
    <property type="evidence" value="ECO:0000318"/>
    <property type="project" value="GO_Central"/>
</dbReference>
<dbReference type="PROSITE" id="PS51937">
    <property type="entry name" value="HNF_P1"/>
    <property type="match status" value="1"/>
</dbReference>
<dbReference type="InterPro" id="IPR001356">
    <property type="entry name" value="HD"/>
</dbReference>
<evidence type="ECO:0000259" key="3">
    <source>
        <dbReference type="PROSITE" id="PS50071"/>
    </source>
</evidence>
<proteinExistence type="predicted"/>
<dbReference type="InParanoid" id="T1EXU1"/>
<feature type="domain" description="Homeobox" evidence="3">
    <location>
        <begin position="237"/>
        <end position="313"/>
    </location>
</feature>
<dbReference type="EMBL" id="AMQM01002262">
    <property type="status" value="NOT_ANNOTATED_CDS"/>
    <property type="molecule type" value="Genomic_DNA"/>
</dbReference>
<sequence>MTSTSLQSSSPLFTVEQLELIRRLKNSGINKDEIVSAFDSFEKIDKEIGPIYNIPVALALQAQALQLMAFSLTNSPAIASSSSQPSPAANFLKSSLPQIQVSNLVIPPNESSISQEKKIHSDNAMPDKSDVIYDPDVDTQEFLNFLNQGEVLCCEEIRSFAIKHNIKQQQIATLAGSGKLFAVKAALRTILPLKGCIGFAANAAQHLLNANSNNTVNRKFIHPSSIDSLDLSSSDTSFPRRERFVFRPSHLEILEKYFLENNYPTYETREEIALACNTVTESAAGRELTEREKVTAQIISNWFANKRKELKKLAKEEGLLDISLTRPRGHPSRLYSDLALIQHNKHNDNNIVTSSETQLADTHDFITDTNNVNECNDDLKTSLDDKIANSS</sequence>
<dbReference type="Pfam" id="PF04814">
    <property type="entry name" value="HNF-1_N"/>
    <property type="match status" value="1"/>
</dbReference>
<dbReference type="Proteomes" id="UP000015101">
    <property type="component" value="Unassembled WGS sequence"/>
</dbReference>
<keyword evidence="1 2" id="KW-0539">Nucleus</keyword>
<comment type="subcellular location">
    <subcellularLocation>
        <location evidence="1 2">Nucleus</location>
    </subcellularLocation>
</comment>
<feature type="DNA-binding region" description="Homeobox" evidence="1">
    <location>
        <begin position="239"/>
        <end position="314"/>
    </location>
</feature>
<dbReference type="FunFam" id="1.10.10.60:FF:000614">
    <property type="entry name" value="Uncharacterized protein"/>
    <property type="match status" value="1"/>
</dbReference>
<dbReference type="EMBL" id="KB097753">
    <property type="protein sequence ID" value="ESN90465.1"/>
    <property type="molecule type" value="Genomic_DNA"/>
</dbReference>
<evidence type="ECO:0000256" key="1">
    <source>
        <dbReference type="PROSITE-ProRule" id="PRU00108"/>
    </source>
</evidence>
<evidence type="ECO:0000256" key="2">
    <source>
        <dbReference type="RuleBase" id="RU000682"/>
    </source>
</evidence>
<dbReference type="HOGENOM" id="CLU_624568_0_0_1"/>
<dbReference type="SMART" id="SM00389">
    <property type="entry name" value="HOX"/>
    <property type="match status" value="1"/>
</dbReference>
<dbReference type="InterPro" id="IPR040363">
    <property type="entry name" value="HMBOX1"/>
</dbReference>
<feature type="domain" description="HNF-p1" evidence="4">
    <location>
        <begin position="9"/>
        <end position="40"/>
    </location>
</feature>
<dbReference type="InterPro" id="IPR009057">
    <property type="entry name" value="Homeodomain-like_sf"/>
</dbReference>
<dbReference type="PANTHER" id="PTHR14618:SF0">
    <property type="entry name" value="HOMEOBOX-CONTAINING PROTEIN 1"/>
    <property type="match status" value="1"/>
</dbReference>
<dbReference type="CTD" id="20201391"/>
<dbReference type="InterPro" id="IPR006899">
    <property type="entry name" value="HNF-1_N"/>
</dbReference>
<dbReference type="RefSeq" id="XP_009031401.1">
    <property type="nucleotide sequence ID" value="XM_009033153.1"/>
</dbReference>
<reference evidence="6" key="3">
    <citation type="submission" date="2015-06" db="UniProtKB">
        <authorList>
            <consortium name="EnsemblMetazoa"/>
        </authorList>
    </citation>
    <scope>IDENTIFICATION</scope>
</reference>
<reference evidence="7" key="1">
    <citation type="submission" date="2012-12" db="EMBL/GenBank/DDBJ databases">
        <authorList>
            <person name="Hellsten U."/>
            <person name="Grimwood J."/>
            <person name="Chapman J.A."/>
            <person name="Shapiro H."/>
            <person name="Aerts A."/>
            <person name="Otillar R.P."/>
            <person name="Terry A.Y."/>
            <person name="Boore J.L."/>
            <person name="Simakov O."/>
            <person name="Marletaz F."/>
            <person name="Cho S.-J."/>
            <person name="Edsinger-Gonzales E."/>
            <person name="Havlak P."/>
            <person name="Kuo D.-H."/>
            <person name="Larsson T."/>
            <person name="Lv J."/>
            <person name="Arendt D."/>
            <person name="Savage R."/>
            <person name="Osoegawa K."/>
            <person name="de Jong P."/>
            <person name="Lindberg D.R."/>
            <person name="Seaver E.C."/>
            <person name="Weisblat D.A."/>
            <person name="Putnam N.H."/>
            <person name="Grigoriev I.V."/>
            <person name="Rokhsar D.S."/>
        </authorList>
    </citation>
    <scope>NUCLEOTIDE SEQUENCE</scope>
</reference>
<accession>T1EXU1</accession>
<dbReference type="Pfam" id="PF00046">
    <property type="entry name" value="Homeodomain"/>
    <property type="match status" value="1"/>
</dbReference>
<dbReference type="OrthoDB" id="5856131at2759"/>
<dbReference type="AlphaFoldDB" id="T1EXU1"/>
<keyword evidence="1 2" id="KW-0238">DNA-binding</keyword>
<name>T1EXU1_HELRO</name>
<keyword evidence="7" id="KW-1185">Reference proteome</keyword>
<evidence type="ECO:0000259" key="4">
    <source>
        <dbReference type="PROSITE" id="PS51937"/>
    </source>
</evidence>
<dbReference type="PROSITE" id="PS50071">
    <property type="entry name" value="HOMEOBOX_2"/>
    <property type="match status" value="1"/>
</dbReference>
<dbReference type="eggNOG" id="ENOG502QQSR">
    <property type="taxonomic scope" value="Eukaryota"/>
</dbReference>
<dbReference type="SUPFAM" id="SSF46689">
    <property type="entry name" value="Homeodomain-like"/>
    <property type="match status" value="1"/>
</dbReference>
<evidence type="ECO:0000313" key="7">
    <source>
        <dbReference type="Proteomes" id="UP000015101"/>
    </source>
</evidence>
<gene>
    <name evidence="6" type="primary">20201391</name>
    <name evidence="5" type="ORF">HELRODRAFT_166133</name>
</gene>
<dbReference type="InterPro" id="IPR044866">
    <property type="entry name" value="HNF_P1"/>
</dbReference>
<dbReference type="CDD" id="cd00086">
    <property type="entry name" value="homeodomain"/>
    <property type="match status" value="1"/>
</dbReference>
<protein>
    <submittedName>
        <fullName evidence="5 6">Uncharacterized protein</fullName>
    </submittedName>
</protein>
<evidence type="ECO:0000313" key="6">
    <source>
        <dbReference type="EnsemblMetazoa" id="HelroP166133"/>
    </source>
</evidence>
<dbReference type="GO" id="GO:0003691">
    <property type="term" value="F:double-stranded telomeric DNA binding"/>
    <property type="evidence" value="ECO:0007669"/>
    <property type="project" value="InterPro"/>
</dbReference>
<dbReference type="GO" id="GO:0045893">
    <property type="term" value="P:positive regulation of DNA-templated transcription"/>
    <property type="evidence" value="ECO:0007669"/>
    <property type="project" value="InterPro"/>
</dbReference>
<dbReference type="GeneID" id="20201391"/>
<dbReference type="OMA" id="XAAILES"/>
<keyword evidence="1 2" id="KW-0371">Homeobox</keyword>
<dbReference type="KEGG" id="hro:HELRODRAFT_166133"/>
<organism evidence="6 7">
    <name type="scientific">Helobdella robusta</name>
    <name type="common">Californian leech</name>
    <dbReference type="NCBI Taxonomy" id="6412"/>
    <lineage>
        <taxon>Eukaryota</taxon>
        <taxon>Metazoa</taxon>
        <taxon>Spiralia</taxon>
        <taxon>Lophotrochozoa</taxon>
        <taxon>Annelida</taxon>
        <taxon>Clitellata</taxon>
        <taxon>Hirudinea</taxon>
        <taxon>Rhynchobdellida</taxon>
        <taxon>Glossiphoniidae</taxon>
        <taxon>Helobdella</taxon>
    </lineage>
</organism>
<evidence type="ECO:0000313" key="5">
    <source>
        <dbReference type="EMBL" id="ESN90465.1"/>
    </source>
</evidence>
<dbReference type="PANTHER" id="PTHR14618">
    <property type="entry name" value="HOMEODOX-CONTAINING PROTEIN 1 HMBOX1"/>
    <property type="match status" value="1"/>
</dbReference>
<reference evidence="5 7" key="2">
    <citation type="journal article" date="2013" name="Nature">
        <title>Insights into bilaterian evolution from three spiralian genomes.</title>
        <authorList>
            <person name="Simakov O."/>
            <person name="Marletaz F."/>
            <person name="Cho S.J."/>
            <person name="Edsinger-Gonzales E."/>
            <person name="Havlak P."/>
            <person name="Hellsten U."/>
            <person name="Kuo D.H."/>
            <person name="Larsson T."/>
            <person name="Lv J."/>
            <person name="Arendt D."/>
            <person name="Savage R."/>
            <person name="Osoegawa K."/>
            <person name="de Jong P."/>
            <person name="Grimwood J."/>
            <person name="Chapman J.A."/>
            <person name="Shapiro H."/>
            <person name="Aerts A."/>
            <person name="Otillar R.P."/>
            <person name="Terry A.Y."/>
            <person name="Boore J.L."/>
            <person name="Grigoriev I.V."/>
            <person name="Lindberg D.R."/>
            <person name="Seaver E.C."/>
            <person name="Weisblat D.A."/>
            <person name="Putnam N.H."/>
            <person name="Rokhsar D.S."/>
        </authorList>
    </citation>
    <scope>NUCLEOTIDE SEQUENCE</scope>
</reference>